<feature type="domain" description="Xylose isomerase-like TIM barrel" evidence="1">
    <location>
        <begin position="26"/>
        <end position="270"/>
    </location>
</feature>
<keyword evidence="3" id="KW-1185">Reference proteome</keyword>
<dbReference type="EMBL" id="FOSK01000005">
    <property type="protein sequence ID" value="SFK42441.1"/>
    <property type="molecule type" value="Genomic_DNA"/>
</dbReference>
<proteinExistence type="predicted"/>
<dbReference type="InterPro" id="IPR013022">
    <property type="entry name" value="Xyl_isomerase-like_TIM-brl"/>
</dbReference>
<organism evidence="2 3">
    <name type="scientific">Pseudovibrio ascidiaceicola</name>
    <dbReference type="NCBI Taxonomy" id="285279"/>
    <lineage>
        <taxon>Bacteria</taxon>
        <taxon>Pseudomonadati</taxon>
        <taxon>Pseudomonadota</taxon>
        <taxon>Alphaproteobacteria</taxon>
        <taxon>Hyphomicrobiales</taxon>
        <taxon>Stappiaceae</taxon>
        <taxon>Pseudovibrio</taxon>
    </lineage>
</organism>
<name>A0A1I3ZFD3_9HYPH</name>
<evidence type="ECO:0000259" key="1">
    <source>
        <dbReference type="Pfam" id="PF01261"/>
    </source>
</evidence>
<dbReference type="PANTHER" id="PTHR12110">
    <property type="entry name" value="HYDROXYPYRUVATE ISOMERASE"/>
    <property type="match status" value="1"/>
</dbReference>
<dbReference type="InterPro" id="IPR014621">
    <property type="entry name" value="UCP036778_sugar_epimerase"/>
</dbReference>
<evidence type="ECO:0000313" key="3">
    <source>
        <dbReference type="Proteomes" id="UP000199598"/>
    </source>
</evidence>
<dbReference type="GO" id="GO:0016853">
    <property type="term" value="F:isomerase activity"/>
    <property type="evidence" value="ECO:0007669"/>
    <property type="project" value="UniProtKB-KW"/>
</dbReference>
<dbReference type="InterPro" id="IPR036237">
    <property type="entry name" value="Xyl_isomerase-like_sf"/>
</dbReference>
<sequence>MSGNINFALNHMLAPQMTLDAFFGMAASMEINAVEIRNDIAGNPFEQKTPAEDVKALAEKHNVEIISINALQRFNEWSDVRLAEANELIGFAERCGSRALVMCPVNDHDYGKSDDELAANLRQSLTELKPLLETAGITGLVEPLGFPQCSLRRKADAVAAIRDVNGEGVFKLVHDTFHHHLAEETEFFADQTGLMHISGVEDPDLSIAQMLDDHRLLVGEADRLGNAAQIKTMLANGYTGHVSLEPFSPVVHALENVVDATQASFDFLKKELQAANAA</sequence>
<keyword evidence="2" id="KW-0413">Isomerase</keyword>
<dbReference type="InterPro" id="IPR050312">
    <property type="entry name" value="IolE/XylAMocC-like"/>
</dbReference>
<dbReference type="PIRSF" id="PIRSF036778">
    <property type="entry name" value="UCP036778"/>
    <property type="match status" value="1"/>
</dbReference>
<evidence type="ECO:0000313" key="2">
    <source>
        <dbReference type="EMBL" id="SFK42441.1"/>
    </source>
</evidence>
<comment type="caution">
    <text evidence="2">The sequence shown here is derived from an EMBL/GenBank/DDBJ whole genome shotgun (WGS) entry which is preliminary data.</text>
</comment>
<dbReference type="Pfam" id="PF01261">
    <property type="entry name" value="AP_endonuc_2"/>
    <property type="match status" value="1"/>
</dbReference>
<dbReference type="Gene3D" id="3.20.20.150">
    <property type="entry name" value="Divalent-metal-dependent TIM barrel enzymes"/>
    <property type="match status" value="1"/>
</dbReference>
<dbReference type="PANTHER" id="PTHR12110:SF21">
    <property type="entry name" value="XYLOSE ISOMERASE-LIKE TIM BARREL DOMAIN-CONTAINING PROTEIN"/>
    <property type="match status" value="1"/>
</dbReference>
<gene>
    <name evidence="2" type="ORF">SAMN04488518_10553</name>
</gene>
<dbReference type="Proteomes" id="UP000199598">
    <property type="component" value="Unassembled WGS sequence"/>
</dbReference>
<protein>
    <submittedName>
        <fullName evidence="2">2-keto-myo-inositol isomerase</fullName>
    </submittedName>
</protein>
<accession>A0A1I3ZFD3</accession>
<reference evidence="2 3" key="1">
    <citation type="submission" date="2016-10" db="EMBL/GenBank/DDBJ databases">
        <authorList>
            <person name="Varghese N."/>
            <person name="Submissions S."/>
        </authorList>
    </citation>
    <scope>NUCLEOTIDE SEQUENCE [LARGE SCALE GENOMIC DNA]</scope>
    <source>
        <strain evidence="2 3">DSM 16392</strain>
    </source>
</reference>
<dbReference type="SUPFAM" id="SSF51658">
    <property type="entry name" value="Xylose isomerase-like"/>
    <property type="match status" value="1"/>
</dbReference>